<evidence type="ECO:0000313" key="3">
    <source>
        <dbReference type="Proteomes" id="UP000471672"/>
    </source>
</evidence>
<dbReference type="PROSITE" id="PS51318">
    <property type="entry name" value="TAT"/>
    <property type="match status" value="1"/>
</dbReference>
<dbReference type="RefSeq" id="WP_162289322.1">
    <property type="nucleotide sequence ID" value="NZ_JAAFAN010000012.1"/>
</dbReference>
<sequence length="194" mass="20789">MTSLRRPRSPLFPSRRSPLAGRALVVALGAASALALSGCTGDAEEGPTPVAVGATEYQPILETRQPVPGSAEDEVTIGLVSLTADGSTVELRVLLTPHFAGDDPTESYSVYDMFGRDHDPRIVDVGTLTEYKIVSSSGTTLSTDPHEAETVNGRPVLYQAWFPRPEGDPATVDVRLNDSWPALEDVPVTWESEE</sequence>
<name>A0ABX0BD21_9MICO</name>
<dbReference type="Proteomes" id="UP000471672">
    <property type="component" value="Unassembled WGS sequence"/>
</dbReference>
<feature type="signal peptide" evidence="1">
    <location>
        <begin position="1"/>
        <end position="35"/>
    </location>
</feature>
<dbReference type="EMBL" id="JAAFAN010000012">
    <property type="protein sequence ID" value="NDO88911.1"/>
    <property type="molecule type" value="Genomic_DNA"/>
</dbReference>
<protein>
    <recommendedName>
        <fullName evidence="4">DUF5067 domain-containing protein</fullName>
    </recommendedName>
</protein>
<evidence type="ECO:0000313" key="2">
    <source>
        <dbReference type="EMBL" id="NDO88911.1"/>
    </source>
</evidence>
<evidence type="ECO:0000256" key="1">
    <source>
        <dbReference type="SAM" id="SignalP"/>
    </source>
</evidence>
<accession>A0ABX0BD21</accession>
<dbReference type="InterPro" id="IPR006311">
    <property type="entry name" value="TAT_signal"/>
</dbReference>
<feature type="chain" id="PRO_5046717557" description="DUF5067 domain-containing protein" evidence="1">
    <location>
        <begin position="36"/>
        <end position="194"/>
    </location>
</feature>
<reference evidence="2 3" key="1">
    <citation type="journal article" date="2021" name="Arch. Microbiol.">
        <title>Cellulosimicrobium fucosivorans sp. nov., isolated from San Elijo Lagoon, contains a fucose metabolic pathway linked to carotenoid production.</title>
        <authorList>
            <person name="Aviles F.A."/>
            <person name="Kyndt J.A."/>
        </authorList>
    </citation>
    <scope>NUCLEOTIDE SEQUENCE [LARGE SCALE GENOMIC DNA]</scope>
    <source>
        <strain evidence="2 3">SE3</strain>
    </source>
</reference>
<gene>
    <name evidence="2" type="ORF">GYH36_05480</name>
</gene>
<comment type="caution">
    <text evidence="2">The sequence shown here is derived from an EMBL/GenBank/DDBJ whole genome shotgun (WGS) entry which is preliminary data.</text>
</comment>
<evidence type="ECO:0008006" key="4">
    <source>
        <dbReference type="Google" id="ProtNLM"/>
    </source>
</evidence>
<organism evidence="2 3">
    <name type="scientific">Cellulosimicrobium composti</name>
    <dbReference type="NCBI Taxonomy" id="2672572"/>
    <lineage>
        <taxon>Bacteria</taxon>
        <taxon>Bacillati</taxon>
        <taxon>Actinomycetota</taxon>
        <taxon>Actinomycetes</taxon>
        <taxon>Micrococcales</taxon>
        <taxon>Promicromonosporaceae</taxon>
        <taxon>Cellulosimicrobium</taxon>
    </lineage>
</organism>
<keyword evidence="1" id="KW-0732">Signal</keyword>
<keyword evidence="3" id="KW-1185">Reference proteome</keyword>
<proteinExistence type="predicted"/>